<evidence type="ECO:0000313" key="2">
    <source>
        <dbReference type="Proteomes" id="UP000613113"/>
    </source>
</evidence>
<name>A0ABR6YMH4_9BURK</name>
<comment type="caution">
    <text evidence="1">The sequence shown here is derived from an EMBL/GenBank/DDBJ whole genome shotgun (WGS) entry which is preliminary data.</text>
</comment>
<protein>
    <recommendedName>
        <fullName evidence="3">Cofactor-independent phosphoglycerate mutase</fullName>
    </recommendedName>
</protein>
<dbReference type="PIRSF" id="PIRSF015283">
    <property type="entry name" value="Regulatory_RpfE"/>
    <property type="match status" value="1"/>
</dbReference>
<proteinExistence type="predicted"/>
<accession>A0ABR6YMH4</accession>
<reference evidence="1 2" key="1">
    <citation type="submission" date="2020-08" db="EMBL/GenBank/DDBJ databases">
        <title>Novel species isolated from subtropical streams in China.</title>
        <authorList>
            <person name="Lu H."/>
        </authorList>
    </citation>
    <scope>NUCLEOTIDE SEQUENCE [LARGE SCALE GENOMIC DNA]</scope>
    <source>
        <strain evidence="1 2">FT31W</strain>
    </source>
</reference>
<sequence length="330" mass="37355">MKNLELLLPFSLPPAELRNDLIKAIQAPALANLLAASATAESDAADGFSNALPHEYWLAGYPALPSSANSPAISLHQMAAYNLSANDGYWFLLQPVHIHIARDHLVLTDQRRLDLSEQESKELFDIAKTVAADAGFSLIYGDAQHWFLRADNWSELQTATPDAACGHNIDIWMPKGQEARAWRKFQNEIQMLWFTHDINQEREAIGKKAVNSVWLSGGSDSRLNSFKSVQKTARFNQLPAATGQAICILADTLIEPALNNDWGTWLQELGRLEENWFVPVYDALRQRQLKQVTLICSDHRQLLSYRLSPWSLYQFWRRPHLQKLFPSAQP</sequence>
<evidence type="ECO:0000313" key="1">
    <source>
        <dbReference type="EMBL" id="MBC3885059.1"/>
    </source>
</evidence>
<keyword evidence="2" id="KW-1185">Reference proteome</keyword>
<dbReference type="InterPro" id="IPR016631">
    <property type="entry name" value="Regulatory_RpfE"/>
</dbReference>
<gene>
    <name evidence="1" type="ORF">H8K27_07965</name>
</gene>
<dbReference type="EMBL" id="JACOGC010000002">
    <property type="protein sequence ID" value="MBC3885059.1"/>
    <property type="molecule type" value="Genomic_DNA"/>
</dbReference>
<organism evidence="1 2">
    <name type="scientific">Undibacterium griseum</name>
    <dbReference type="NCBI Taxonomy" id="2762295"/>
    <lineage>
        <taxon>Bacteria</taxon>
        <taxon>Pseudomonadati</taxon>
        <taxon>Pseudomonadota</taxon>
        <taxon>Betaproteobacteria</taxon>
        <taxon>Burkholderiales</taxon>
        <taxon>Oxalobacteraceae</taxon>
        <taxon>Undibacterium</taxon>
    </lineage>
</organism>
<dbReference type="Proteomes" id="UP000613113">
    <property type="component" value="Unassembled WGS sequence"/>
</dbReference>
<evidence type="ECO:0008006" key="3">
    <source>
        <dbReference type="Google" id="ProtNLM"/>
    </source>
</evidence>
<dbReference type="RefSeq" id="WP_186862599.1">
    <property type="nucleotide sequence ID" value="NZ_JACOGC010000002.1"/>
</dbReference>